<name>A0A8A7KKS4_9FIRM</name>
<evidence type="ECO:0000256" key="1">
    <source>
        <dbReference type="ARBA" id="ARBA00004889"/>
    </source>
</evidence>
<keyword evidence="10" id="KW-1185">Reference proteome</keyword>
<comment type="subunit">
    <text evidence="7">Homodimer.</text>
</comment>
<keyword evidence="3 7" id="KW-0328">Glycosyltransferase</keyword>
<protein>
    <recommendedName>
        <fullName evidence="2 7">Orotate phosphoribosyltransferase</fullName>
        <shortName evidence="7">OPRT</shortName>
        <shortName evidence="7">OPRTase</shortName>
        <ecNumber evidence="2 7">2.4.2.10</ecNumber>
    </recommendedName>
</protein>
<evidence type="ECO:0000256" key="5">
    <source>
        <dbReference type="ARBA" id="ARBA00022842"/>
    </source>
</evidence>
<dbReference type="GO" id="GO:0000287">
    <property type="term" value="F:magnesium ion binding"/>
    <property type="evidence" value="ECO:0007669"/>
    <property type="project" value="UniProtKB-UniRule"/>
</dbReference>
<dbReference type="InterPro" id="IPR029057">
    <property type="entry name" value="PRTase-like"/>
</dbReference>
<dbReference type="GO" id="GO:0004588">
    <property type="term" value="F:orotate phosphoribosyltransferase activity"/>
    <property type="evidence" value="ECO:0007669"/>
    <property type="project" value="UniProtKB-UniRule"/>
</dbReference>
<comment type="function">
    <text evidence="7">Catalyzes the transfer of a ribosyl phosphate group from 5-phosphoribose 1-diphosphate to orotate, leading to the formation of orotidine monophosphate (OMP).</text>
</comment>
<dbReference type="HAMAP" id="MF_01208">
    <property type="entry name" value="PyrE"/>
    <property type="match status" value="1"/>
</dbReference>
<sequence>MLSREEILKDLEETGALLKGHFLLSSGLHSGGYVQCASLLKYPATAGKLCEELADKVAEYKPDIVVGPALGGVIVSYELARALGKPGIFTERKEKKMELRRNFEINPGDRVLVVEDVVTTGGSVKEVIEIVSDRGGELIAVASLIDRSGGKADFGVPFESLISLNLAVYQPDECPLCKEGSKAVKPGSRE</sequence>
<dbReference type="CDD" id="cd06223">
    <property type="entry name" value="PRTases_typeI"/>
    <property type="match status" value="1"/>
</dbReference>
<evidence type="ECO:0000256" key="4">
    <source>
        <dbReference type="ARBA" id="ARBA00022679"/>
    </source>
</evidence>
<evidence type="ECO:0000259" key="8">
    <source>
        <dbReference type="Pfam" id="PF00156"/>
    </source>
</evidence>
<comment type="catalytic activity">
    <reaction evidence="7">
        <text>orotidine 5'-phosphate + diphosphate = orotate + 5-phospho-alpha-D-ribose 1-diphosphate</text>
        <dbReference type="Rhea" id="RHEA:10380"/>
        <dbReference type="ChEBI" id="CHEBI:30839"/>
        <dbReference type="ChEBI" id="CHEBI:33019"/>
        <dbReference type="ChEBI" id="CHEBI:57538"/>
        <dbReference type="ChEBI" id="CHEBI:58017"/>
        <dbReference type="EC" id="2.4.2.10"/>
    </reaction>
</comment>
<proteinExistence type="inferred from homology"/>
<accession>A0A8A7KKS4</accession>
<feature type="binding site" evidence="7">
    <location>
        <position position="92"/>
    </location>
    <ligand>
        <name>5-phospho-alpha-D-ribose 1-diphosphate</name>
        <dbReference type="ChEBI" id="CHEBI:58017"/>
        <note>ligand shared between dimeric partners</note>
    </ligand>
</feature>
<feature type="binding site" description="in other chain" evidence="7">
    <location>
        <position position="93"/>
    </location>
    <ligand>
        <name>5-phospho-alpha-D-ribose 1-diphosphate</name>
        <dbReference type="ChEBI" id="CHEBI:58017"/>
        <note>ligand shared between dimeric partners</note>
    </ligand>
</feature>
<comment type="cofactor">
    <cofactor evidence="7">
        <name>Mg(2+)</name>
        <dbReference type="ChEBI" id="CHEBI:18420"/>
    </cofactor>
</comment>
<comment type="similarity">
    <text evidence="7">Belongs to the purine/pyrimidine phosphoribosyltransferase family. PyrE subfamily.</text>
</comment>
<evidence type="ECO:0000256" key="2">
    <source>
        <dbReference type="ARBA" id="ARBA00011971"/>
    </source>
</evidence>
<feature type="binding site" evidence="7">
    <location>
        <position position="95"/>
    </location>
    <ligand>
        <name>5-phospho-alpha-D-ribose 1-diphosphate</name>
        <dbReference type="ChEBI" id="CHEBI:58017"/>
        <note>ligand shared between dimeric partners</note>
    </ligand>
</feature>
<dbReference type="Gene3D" id="3.40.50.2020">
    <property type="match status" value="1"/>
</dbReference>
<keyword evidence="5 7" id="KW-0460">Magnesium</keyword>
<dbReference type="EC" id="2.4.2.10" evidence="2 7"/>
<reference evidence="9" key="1">
    <citation type="submission" date="2019-12" db="EMBL/GenBank/DDBJ databases">
        <authorList>
            <person name="zhang j."/>
            <person name="sun C.M."/>
        </authorList>
    </citation>
    <scope>NUCLEOTIDE SEQUENCE</scope>
    <source>
        <strain evidence="9">NS-1</strain>
    </source>
</reference>
<dbReference type="GO" id="GO:0044205">
    <property type="term" value="P:'de novo' UMP biosynthetic process"/>
    <property type="evidence" value="ECO:0007669"/>
    <property type="project" value="UniProtKB-UniRule"/>
</dbReference>
<dbReference type="NCBIfam" id="TIGR01367">
    <property type="entry name" value="pyrE_Therm"/>
    <property type="match status" value="1"/>
</dbReference>
<dbReference type="SUPFAM" id="SSF53271">
    <property type="entry name" value="PRTase-like"/>
    <property type="match status" value="1"/>
</dbReference>
<dbReference type="InterPro" id="IPR023031">
    <property type="entry name" value="OPRT"/>
</dbReference>
<dbReference type="GO" id="GO:0019856">
    <property type="term" value="P:pyrimidine nucleobase biosynthetic process"/>
    <property type="evidence" value="ECO:0007669"/>
    <property type="project" value="InterPro"/>
</dbReference>
<feature type="binding site" evidence="7">
    <location>
        <position position="119"/>
    </location>
    <ligand>
        <name>orotate</name>
        <dbReference type="ChEBI" id="CHEBI:30839"/>
    </ligand>
</feature>
<keyword evidence="4 7" id="KW-0808">Transferase</keyword>
<feature type="binding site" description="in other chain" evidence="7">
    <location>
        <begin position="115"/>
        <end position="123"/>
    </location>
    <ligand>
        <name>5-phospho-alpha-D-ribose 1-diphosphate</name>
        <dbReference type="ChEBI" id="CHEBI:58017"/>
        <note>ligand shared between dimeric partners</note>
    </ligand>
</feature>
<feature type="binding site" evidence="7">
    <location>
        <position position="147"/>
    </location>
    <ligand>
        <name>orotate</name>
        <dbReference type="ChEBI" id="CHEBI:30839"/>
    </ligand>
</feature>
<evidence type="ECO:0000256" key="6">
    <source>
        <dbReference type="ARBA" id="ARBA00022975"/>
    </source>
</evidence>
<dbReference type="Pfam" id="PF00156">
    <property type="entry name" value="Pribosyltran"/>
    <property type="match status" value="1"/>
</dbReference>
<evidence type="ECO:0000313" key="9">
    <source>
        <dbReference type="EMBL" id="QTL98452.1"/>
    </source>
</evidence>
<dbReference type="AlphaFoldDB" id="A0A8A7KKS4"/>
<gene>
    <name evidence="7" type="primary">pyrE</name>
    <name evidence="9" type="ORF">GM661_10965</name>
</gene>
<dbReference type="InterPro" id="IPR000836">
    <property type="entry name" value="PRTase_dom"/>
</dbReference>
<dbReference type="KEGG" id="ifn:GM661_10965"/>
<evidence type="ECO:0000256" key="3">
    <source>
        <dbReference type="ARBA" id="ARBA00022676"/>
    </source>
</evidence>
<comment type="caution">
    <text evidence="7">Lacks conserved residue(s) required for the propagation of feature annotation.</text>
</comment>
<evidence type="ECO:0000313" key="10">
    <source>
        <dbReference type="Proteomes" id="UP000665020"/>
    </source>
</evidence>
<evidence type="ECO:0000256" key="7">
    <source>
        <dbReference type="HAMAP-Rule" id="MF_01208"/>
    </source>
</evidence>
<dbReference type="PANTHER" id="PTHR19278:SF9">
    <property type="entry name" value="URIDINE 5'-MONOPHOSPHATE SYNTHASE"/>
    <property type="match status" value="1"/>
</dbReference>
<dbReference type="InterPro" id="IPR006273">
    <property type="entry name" value="Orotate_PRibTrfase_bac"/>
</dbReference>
<keyword evidence="6 7" id="KW-0665">Pyrimidine biosynthesis</keyword>
<organism evidence="9 10">
    <name type="scientific">Iocasia fonsfrigidae</name>
    <dbReference type="NCBI Taxonomy" id="2682810"/>
    <lineage>
        <taxon>Bacteria</taxon>
        <taxon>Bacillati</taxon>
        <taxon>Bacillota</taxon>
        <taxon>Clostridia</taxon>
        <taxon>Halanaerobiales</taxon>
        <taxon>Halanaerobiaceae</taxon>
        <taxon>Iocasia</taxon>
    </lineage>
</organism>
<dbReference type="Proteomes" id="UP000665020">
    <property type="component" value="Chromosome"/>
</dbReference>
<feature type="domain" description="Phosphoribosyltransferase" evidence="8">
    <location>
        <begin position="47"/>
        <end position="151"/>
    </location>
</feature>
<dbReference type="UniPathway" id="UPA00070">
    <property type="reaction ID" value="UER00119"/>
</dbReference>
<dbReference type="PANTHER" id="PTHR19278">
    <property type="entry name" value="OROTATE PHOSPHORIBOSYLTRANSFERASE"/>
    <property type="match status" value="1"/>
</dbReference>
<comment type="pathway">
    <text evidence="1 7">Pyrimidine metabolism; UMP biosynthesis via de novo pathway; UMP from orotate: step 1/2.</text>
</comment>
<dbReference type="EMBL" id="CP046640">
    <property type="protein sequence ID" value="QTL98452.1"/>
    <property type="molecule type" value="Genomic_DNA"/>
</dbReference>